<dbReference type="Proteomes" id="UP000030645">
    <property type="component" value="Unassembled WGS sequence"/>
</dbReference>
<evidence type="ECO:0000313" key="5">
    <source>
        <dbReference type="Proteomes" id="UP000030645"/>
    </source>
</evidence>
<organism evidence="4 5">
    <name type="scientific">Morus notabilis</name>
    <dbReference type="NCBI Taxonomy" id="981085"/>
    <lineage>
        <taxon>Eukaryota</taxon>
        <taxon>Viridiplantae</taxon>
        <taxon>Streptophyta</taxon>
        <taxon>Embryophyta</taxon>
        <taxon>Tracheophyta</taxon>
        <taxon>Spermatophyta</taxon>
        <taxon>Magnoliopsida</taxon>
        <taxon>eudicotyledons</taxon>
        <taxon>Gunneridae</taxon>
        <taxon>Pentapetalae</taxon>
        <taxon>rosids</taxon>
        <taxon>fabids</taxon>
        <taxon>Rosales</taxon>
        <taxon>Moraceae</taxon>
        <taxon>Moreae</taxon>
        <taxon>Morus</taxon>
    </lineage>
</organism>
<evidence type="ECO:0000259" key="3">
    <source>
        <dbReference type="PROSITE" id="PS50157"/>
    </source>
</evidence>
<dbReference type="AlphaFoldDB" id="W9R6H8"/>
<keyword evidence="1" id="KW-0863">Zinc-finger</keyword>
<dbReference type="STRING" id="981085.W9R6H8"/>
<dbReference type="GO" id="GO:0009740">
    <property type="term" value="P:gibberellic acid mediated signaling pathway"/>
    <property type="evidence" value="ECO:0007669"/>
    <property type="project" value="TreeGrafter"/>
</dbReference>
<dbReference type="SUPFAM" id="SSF57667">
    <property type="entry name" value="beta-beta-alpha zinc fingers"/>
    <property type="match status" value="1"/>
</dbReference>
<dbReference type="PANTHER" id="PTHR46353">
    <property type="entry name" value="ZINC FINGER PROTEIN 5"/>
    <property type="match status" value="1"/>
</dbReference>
<name>W9R6H8_9ROSA</name>
<evidence type="ECO:0000256" key="1">
    <source>
        <dbReference type="PROSITE-ProRule" id="PRU00042"/>
    </source>
</evidence>
<dbReference type="PROSITE" id="PS50157">
    <property type="entry name" value="ZINC_FINGER_C2H2_2"/>
    <property type="match status" value="1"/>
</dbReference>
<accession>W9R6H8</accession>
<feature type="domain" description="C2H2-type" evidence="3">
    <location>
        <begin position="83"/>
        <end position="110"/>
    </location>
</feature>
<dbReference type="KEGG" id="mnt:21391141"/>
<dbReference type="EMBL" id="KE344264">
    <property type="protein sequence ID" value="EXB55753.1"/>
    <property type="molecule type" value="Genomic_DNA"/>
</dbReference>
<keyword evidence="5" id="KW-1185">Reference proteome</keyword>
<dbReference type="Pfam" id="PF13912">
    <property type="entry name" value="zf-C2H2_6"/>
    <property type="match status" value="1"/>
</dbReference>
<dbReference type="InterPro" id="IPR013087">
    <property type="entry name" value="Znf_C2H2_type"/>
</dbReference>
<proteinExistence type="predicted"/>
<protein>
    <submittedName>
        <fullName evidence="4">Zinc finger protein 6</fullName>
    </submittedName>
</protein>
<dbReference type="GO" id="GO:0000976">
    <property type="term" value="F:transcription cis-regulatory region binding"/>
    <property type="evidence" value="ECO:0007669"/>
    <property type="project" value="TreeGrafter"/>
</dbReference>
<dbReference type="GO" id="GO:0010090">
    <property type="term" value="P:trichome morphogenesis"/>
    <property type="evidence" value="ECO:0007669"/>
    <property type="project" value="InterPro"/>
</dbReference>
<feature type="region of interest" description="Disordered" evidence="2">
    <location>
        <begin position="1"/>
        <end position="28"/>
    </location>
</feature>
<reference evidence="5" key="1">
    <citation type="submission" date="2013-01" db="EMBL/GenBank/DDBJ databases">
        <title>Draft Genome Sequence of a Mulberry Tree, Morus notabilis C.K. Schneid.</title>
        <authorList>
            <person name="He N."/>
            <person name="Zhao S."/>
        </authorList>
    </citation>
    <scope>NUCLEOTIDE SEQUENCE</scope>
</reference>
<keyword evidence="1" id="KW-0862">Zinc</keyword>
<dbReference type="OrthoDB" id="772256at2759"/>
<dbReference type="GO" id="GO:0009736">
    <property type="term" value="P:cytokinin-activated signaling pathway"/>
    <property type="evidence" value="ECO:0007669"/>
    <property type="project" value="TreeGrafter"/>
</dbReference>
<dbReference type="PANTHER" id="PTHR46353:SF23">
    <property type="entry name" value="C2H2 ZINC FINGER-CONTAINING PROTEIN-RELATED"/>
    <property type="match status" value="1"/>
</dbReference>
<sequence length="235" mass="25750">MSCSSSSSKNFSADHEGKKKKPSSSSSSKVFKLFGFPVTSRDIQMPVNNTTIRPKPELPCSNNNSNSYNYNYYNMSKRLSSRFKCEYCYQEFATSQALGGHQNAHKSERKVAKLRAQFQLGHPNYNVNNNPYQNPYYFVASNYSTTSTGQIIAVQAAAGSSLATSTSGVGAGAAAGGEVKPMTENVDMSDHDHEYPKVSYNKGVCHGELGINYHDQGSDDLDLQLRLAPSNNLLD</sequence>
<dbReference type="Gene3D" id="3.30.160.60">
    <property type="entry name" value="Classic Zinc Finger"/>
    <property type="match status" value="1"/>
</dbReference>
<dbReference type="InterPro" id="IPR036236">
    <property type="entry name" value="Znf_C2H2_sf"/>
</dbReference>
<dbReference type="GO" id="GO:0008270">
    <property type="term" value="F:zinc ion binding"/>
    <property type="evidence" value="ECO:0007669"/>
    <property type="project" value="UniProtKB-KW"/>
</dbReference>
<dbReference type="GO" id="GO:0003700">
    <property type="term" value="F:DNA-binding transcription factor activity"/>
    <property type="evidence" value="ECO:0007669"/>
    <property type="project" value="TreeGrafter"/>
</dbReference>
<evidence type="ECO:0000313" key="4">
    <source>
        <dbReference type="EMBL" id="EXB55753.1"/>
    </source>
</evidence>
<dbReference type="GO" id="GO:0005634">
    <property type="term" value="C:nucleus"/>
    <property type="evidence" value="ECO:0007669"/>
    <property type="project" value="TreeGrafter"/>
</dbReference>
<gene>
    <name evidence="4" type="ORF">L484_007749</name>
</gene>
<keyword evidence="1" id="KW-0479">Metal-binding</keyword>
<evidence type="ECO:0000256" key="2">
    <source>
        <dbReference type="SAM" id="MobiDB-lite"/>
    </source>
</evidence>
<dbReference type="PROSITE" id="PS00028">
    <property type="entry name" value="ZINC_FINGER_C2H2_1"/>
    <property type="match status" value="1"/>
</dbReference>
<dbReference type="InterPro" id="IPR044299">
    <property type="entry name" value="GIS3/ZFP5/ZFP6"/>
</dbReference>